<evidence type="ECO:0000256" key="1">
    <source>
        <dbReference type="ARBA" id="ARBA00001974"/>
    </source>
</evidence>
<evidence type="ECO:0000313" key="9">
    <source>
        <dbReference type="EMBL" id="KAK5645965.1"/>
    </source>
</evidence>
<comment type="caution">
    <text evidence="9">The sequence shown here is derived from an EMBL/GenBank/DDBJ whole genome shotgun (WGS) entry which is preliminary data.</text>
</comment>
<keyword evidence="8" id="KW-0472">Membrane</keyword>
<name>A0AAN7ZGS0_9COLE</name>
<accession>A0AAN7ZGS0</accession>
<evidence type="ECO:0000256" key="7">
    <source>
        <dbReference type="RuleBase" id="RU004254"/>
    </source>
</evidence>
<dbReference type="GO" id="GO:0005829">
    <property type="term" value="C:cytosol"/>
    <property type="evidence" value="ECO:0007669"/>
    <property type="project" value="TreeGrafter"/>
</dbReference>
<comment type="similarity">
    <text evidence="3">Belongs to the methylenetetrahydrofolate reductase family.</text>
</comment>
<dbReference type="GO" id="GO:0035999">
    <property type="term" value="P:tetrahydrofolate interconversion"/>
    <property type="evidence" value="ECO:0007669"/>
    <property type="project" value="TreeGrafter"/>
</dbReference>
<dbReference type="AlphaFoldDB" id="A0AAN7ZGS0"/>
<evidence type="ECO:0000313" key="10">
    <source>
        <dbReference type="Proteomes" id="UP001329430"/>
    </source>
</evidence>
<evidence type="ECO:0000256" key="6">
    <source>
        <dbReference type="ARBA" id="ARBA00023002"/>
    </source>
</evidence>
<comment type="pathway">
    <text evidence="2 7">One-carbon metabolism; tetrahydrofolate interconversion.</text>
</comment>
<evidence type="ECO:0000256" key="5">
    <source>
        <dbReference type="ARBA" id="ARBA00022827"/>
    </source>
</evidence>
<dbReference type="PANTHER" id="PTHR45754">
    <property type="entry name" value="METHYLENETETRAHYDROFOLATE REDUCTASE"/>
    <property type="match status" value="1"/>
</dbReference>
<dbReference type="PANTHER" id="PTHR45754:SF3">
    <property type="entry name" value="METHYLENETETRAHYDROFOLATE REDUCTASE (NADPH)"/>
    <property type="match status" value="1"/>
</dbReference>
<dbReference type="Pfam" id="PF02219">
    <property type="entry name" value="MTHFR"/>
    <property type="match status" value="1"/>
</dbReference>
<dbReference type="GO" id="GO:0009086">
    <property type="term" value="P:methionine biosynthetic process"/>
    <property type="evidence" value="ECO:0007669"/>
    <property type="project" value="TreeGrafter"/>
</dbReference>
<keyword evidence="8" id="KW-0812">Transmembrane</keyword>
<keyword evidence="8" id="KW-1133">Transmembrane helix</keyword>
<reference evidence="9 10" key="1">
    <citation type="journal article" date="2024" name="Insects">
        <title>An Improved Chromosome-Level Genome Assembly of the Firefly Pyrocoelia pectoralis.</title>
        <authorList>
            <person name="Fu X."/>
            <person name="Meyer-Rochow V.B."/>
            <person name="Ballantyne L."/>
            <person name="Zhu X."/>
        </authorList>
    </citation>
    <scope>NUCLEOTIDE SEQUENCE [LARGE SCALE GENOMIC DNA]</scope>
    <source>
        <strain evidence="9">XCY_ONT2</strain>
    </source>
</reference>
<evidence type="ECO:0000256" key="3">
    <source>
        <dbReference type="ARBA" id="ARBA00006743"/>
    </source>
</evidence>
<evidence type="ECO:0000256" key="4">
    <source>
        <dbReference type="ARBA" id="ARBA00022630"/>
    </source>
</evidence>
<organism evidence="9 10">
    <name type="scientific">Pyrocoelia pectoralis</name>
    <dbReference type="NCBI Taxonomy" id="417401"/>
    <lineage>
        <taxon>Eukaryota</taxon>
        <taxon>Metazoa</taxon>
        <taxon>Ecdysozoa</taxon>
        <taxon>Arthropoda</taxon>
        <taxon>Hexapoda</taxon>
        <taxon>Insecta</taxon>
        <taxon>Pterygota</taxon>
        <taxon>Neoptera</taxon>
        <taxon>Endopterygota</taxon>
        <taxon>Coleoptera</taxon>
        <taxon>Polyphaga</taxon>
        <taxon>Elateriformia</taxon>
        <taxon>Elateroidea</taxon>
        <taxon>Lampyridae</taxon>
        <taxon>Lampyrinae</taxon>
        <taxon>Pyrocoelia</taxon>
    </lineage>
</organism>
<dbReference type="SUPFAM" id="SSF51730">
    <property type="entry name" value="FAD-linked oxidoreductase"/>
    <property type="match status" value="1"/>
</dbReference>
<dbReference type="GO" id="GO:0071949">
    <property type="term" value="F:FAD binding"/>
    <property type="evidence" value="ECO:0007669"/>
    <property type="project" value="TreeGrafter"/>
</dbReference>
<protein>
    <recommendedName>
        <fullName evidence="11">Methylenetetrahydrofolate reductase (NAD(P)H)</fullName>
    </recommendedName>
</protein>
<dbReference type="GO" id="GO:0004489">
    <property type="term" value="F:methylenetetrahydrofolate reductase [NAD(P)H] activity"/>
    <property type="evidence" value="ECO:0007669"/>
    <property type="project" value="InterPro"/>
</dbReference>
<keyword evidence="6" id="KW-0560">Oxidoreductase</keyword>
<keyword evidence="4" id="KW-0285">Flavoprotein</keyword>
<evidence type="ECO:0000256" key="2">
    <source>
        <dbReference type="ARBA" id="ARBA00004777"/>
    </source>
</evidence>
<evidence type="ECO:0008006" key="11">
    <source>
        <dbReference type="Google" id="ProtNLM"/>
    </source>
</evidence>
<dbReference type="InterPro" id="IPR003171">
    <property type="entry name" value="Mehydrof_redctse-like"/>
</dbReference>
<evidence type="ECO:0000256" key="8">
    <source>
        <dbReference type="SAM" id="Phobius"/>
    </source>
</evidence>
<proteinExistence type="inferred from homology"/>
<feature type="transmembrane region" description="Helical" evidence="8">
    <location>
        <begin position="20"/>
        <end position="40"/>
    </location>
</feature>
<keyword evidence="5" id="KW-0274">FAD</keyword>
<sequence>MVFNYEIFNKFCQKYKQFEVNAFIIAGVFIISSYEGFIALTRMCKVEVSREVLRVLTINRENQEAVQNFGIFLAVSFIKQVLTHNTDQVLGIHFFSLNKFNLVRKVCKILGFIDLYIERPFCKSQR</sequence>
<keyword evidence="10" id="KW-1185">Reference proteome</keyword>
<dbReference type="Gene3D" id="3.20.20.220">
    <property type="match status" value="1"/>
</dbReference>
<gene>
    <name evidence="9" type="ORF">RI129_004429</name>
</gene>
<comment type="cofactor">
    <cofactor evidence="1">
        <name>FAD</name>
        <dbReference type="ChEBI" id="CHEBI:57692"/>
    </cofactor>
</comment>
<dbReference type="Proteomes" id="UP001329430">
    <property type="component" value="Chromosome 3"/>
</dbReference>
<dbReference type="InterPro" id="IPR029041">
    <property type="entry name" value="FAD-linked_oxidoreductase-like"/>
</dbReference>
<dbReference type="EMBL" id="JAVRBK010000003">
    <property type="protein sequence ID" value="KAK5645965.1"/>
    <property type="molecule type" value="Genomic_DNA"/>
</dbReference>